<dbReference type="PANTHER" id="PTHR42848:SF1">
    <property type="entry name" value="HOLLIDAY JUNCTION BRANCH MIGRATION COMPLEX SUBUNIT RUVB"/>
    <property type="match status" value="1"/>
</dbReference>
<comment type="caution">
    <text evidence="9">Lacks conserved residue(s) required for the propagation of feature annotation.</text>
</comment>
<feature type="region of interest" description="Small ATPAse domain (RuvB-S)" evidence="9">
    <location>
        <begin position="195"/>
        <end position="265"/>
    </location>
</feature>
<keyword evidence="6 9" id="KW-0238">DNA-binding</keyword>
<dbReference type="SUPFAM" id="SSF46785">
    <property type="entry name" value="Winged helix' DNA-binding domain"/>
    <property type="match status" value="1"/>
</dbReference>
<comment type="caution">
    <text evidence="11">The sequence shown here is derived from an EMBL/GenBank/DDBJ whole genome shotgun (WGS) entry which is preliminary data.</text>
</comment>
<dbReference type="InterPro" id="IPR036390">
    <property type="entry name" value="WH_DNA-bd_sf"/>
</dbReference>
<comment type="domain">
    <text evidence="9">Has 3 domains, the large (RuvB-L) and small ATPase (RuvB-S) domains and the C-terminal head (RuvB-H) domain. The head domain binds DNA, while the ATPase domains jointly bind ATP, ADP or are empty depending on the state of the subunit in the translocation cycle. During a single DNA translocation step the structure of each domain remains the same, but their relative positions change.</text>
</comment>
<evidence type="ECO:0000256" key="5">
    <source>
        <dbReference type="ARBA" id="ARBA00022840"/>
    </source>
</evidence>
<dbReference type="CDD" id="cd00009">
    <property type="entry name" value="AAA"/>
    <property type="match status" value="1"/>
</dbReference>
<feature type="binding site" evidence="9">
    <location>
        <position position="79"/>
    </location>
    <ligand>
        <name>ATP</name>
        <dbReference type="ChEBI" id="CHEBI:30616"/>
    </ligand>
</feature>
<evidence type="ECO:0000256" key="7">
    <source>
        <dbReference type="ARBA" id="ARBA00023172"/>
    </source>
</evidence>
<evidence type="ECO:0000256" key="8">
    <source>
        <dbReference type="ARBA" id="ARBA00023204"/>
    </source>
</evidence>
<feature type="binding site" evidence="9">
    <location>
        <position position="80"/>
    </location>
    <ligand>
        <name>ATP</name>
        <dbReference type="ChEBI" id="CHEBI:30616"/>
    </ligand>
</feature>
<dbReference type="AlphaFoldDB" id="K2AWF3"/>
<evidence type="ECO:0000256" key="4">
    <source>
        <dbReference type="ARBA" id="ARBA00022801"/>
    </source>
</evidence>
<feature type="binding site" evidence="9">
    <location>
        <position position="33"/>
    </location>
    <ligand>
        <name>ATP</name>
        <dbReference type="ChEBI" id="CHEBI:30616"/>
    </ligand>
</feature>
<keyword evidence="2 9" id="KW-0547">Nucleotide-binding</keyword>
<comment type="function">
    <text evidence="9">The RuvA-RuvB-RuvC complex processes Holliday junction (HJ) DNA during genetic recombination and DNA repair, while the RuvA-RuvB complex plays an important role in the rescue of blocked DNA replication forks via replication fork reversal (RFR). RuvA specifically binds to HJ cruciform DNA, conferring on it an open structure. The RuvB hexamer acts as an ATP-dependent pump, pulling dsDNA into and through the RuvAB complex. RuvB forms 2 homohexamers on either side of HJ DNA bound by 1 or 2 RuvA tetramers; 4 subunits per hexamer contact DNA at a time. Coordinated motions by a converter formed by DNA-disengaged RuvB subunits stimulates ATP hydrolysis and nucleotide exchange. Immobilization of the converter enables RuvB to convert the ATP-contained energy into a lever motion, pulling 2 nucleotides of DNA out of the RuvA tetramer per ATP hydrolyzed, thus driving DNA branch migration. The RuvB motors rotate together with the DNA substrate, which together with the progressing nucleotide cycle form the mechanistic basis for DNA recombination by continuous HJ branch migration. Branch migration allows RuvC to scan DNA until it finds its consensus sequence, where it cleaves and resolves cruciform DNA.</text>
</comment>
<dbReference type="HAMAP" id="MF_00016">
    <property type="entry name" value="DNA_HJ_migration_RuvB"/>
    <property type="match status" value="1"/>
</dbReference>
<dbReference type="SUPFAM" id="SSF52540">
    <property type="entry name" value="P-loop containing nucleoside triphosphate hydrolases"/>
    <property type="match status" value="1"/>
</dbReference>
<dbReference type="GO" id="GO:0006310">
    <property type="term" value="P:DNA recombination"/>
    <property type="evidence" value="ECO:0007669"/>
    <property type="project" value="UniProtKB-UniRule"/>
</dbReference>
<keyword evidence="1 9" id="KW-0963">Cytoplasm</keyword>
<dbReference type="InterPro" id="IPR008824">
    <property type="entry name" value="RuvB-like_N"/>
</dbReference>
<keyword evidence="5 9" id="KW-0067">ATP-binding</keyword>
<keyword evidence="8 9" id="KW-0234">DNA repair</keyword>
<feature type="binding site" evidence="9">
    <location>
        <position position="78"/>
    </location>
    <ligand>
        <name>ATP</name>
        <dbReference type="ChEBI" id="CHEBI:30616"/>
    </ligand>
</feature>
<dbReference type="Pfam" id="PF17864">
    <property type="entry name" value="AAA_lid_4"/>
    <property type="match status" value="1"/>
</dbReference>
<dbReference type="GO" id="GO:0016887">
    <property type="term" value="F:ATP hydrolysis activity"/>
    <property type="evidence" value="ECO:0007669"/>
    <property type="project" value="RHEA"/>
</dbReference>
<feature type="domain" description="AAA+ ATPase" evidence="10">
    <location>
        <begin position="64"/>
        <end position="199"/>
    </location>
</feature>
<evidence type="ECO:0000256" key="6">
    <source>
        <dbReference type="ARBA" id="ARBA00023125"/>
    </source>
</evidence>
<proteinExistence type="inferred from homology"/>
<feature type="binding site" evidence="9">
    <location>
        <position position="184"/>
    </location>
    <ligand>
        <name>ATP</name>
        <dbReference type="ChEBI" id="CHEBI:30616"/>
    </ligand>
</feature>
<feature type="region of interest" description="Head domain (RuvB-H)" evidence="9">
    <location>
        <begin position="268"/>
        <end position="344"/>
    </location>
</feature>
<keyword evidence="7 9" id="KW-0233">DNA recombination</keyword>
<dbReference type="NCBIfam" id="NF000868">
    <property type="entry name" value="PRK00080.1"/>
    <property type="match status" value="1"/>
</dbReference>
<dbReference type="EC" id="3.6.4.-" evidence="9"/>
<dbReference type="GO" id="GO:0006281">
    <property type="term" value="P:DNA repair"/>
    <property type="evidence" value="ECO:0007669"/>
    <property type="project" value="UniProtKB-UniRule"/>
</dbReference>
<dbReference type="Gene3D" id="1.10.10.10">
    <property type="entry name" value="Winged helix-like DNA-binding domain superfamily/Winged helix DNA-binding domain"/>
    <property type="match status" value="1"/>
</dbReference>
<evidence type="ECO:0000256" key="9">
    <source>
        <dbReference type="HAMAP-Rule" id="MF_00016"/>
    </source>
</evidence>
<accession>K2AWF3</accession>
<dbReference type="InterPro" id="IPR004605">
    <property type="entry name" value="DNA_helicase_Holl-junc_RuvB"/>
</dbReference>
<dbReference type="SMART" id="SM00382">
    <property type="entry name" value="AAA"/>
    <property type="match status" value="1"/>
</dbReference>
<dbReference type="NCBIfam" id="TIGR00635">
    <property type="entry name" value="ruvB"/>
    <property type="match status" value="1"/>
</dbReference>
<evidence type="ECO:0000256" key="2">
    <source>
        <dbReference type="ARBA" id="ARBA00022741"/>
    </source>
</evidence>
<feature type="binding site" evidence="9">
    <location>
        <position position="75"/>
    </location>
    <ligand>
        <name>ATP</name>
        <dbReference type="ChEBI" id="CHEBI:30616"/>
    </ligand>
</feature>
<dbReference type="InterPro" id="IPR036388">
    <property type="entry name" value="WH-like_DNA-bd_sf"/>
</dbReference>
<dbReference type="GO" id="GO:0009378">
    <property type="term" value="F:four-way junction helicase activity"/>
    <property type="evidence" value="ECO:0007669"/>
    <property type="project" value="InterPro"/>
</dbReference>
<evidence type="ECO:0000313" key="11">
    <source>
        <dbReference type="EMBL" id="EKD66031.1"/>
    </source>
</evidence>
<dbReference type="InterPro" id="IPR003593">
    <property type="entry name" value="AAA+_ATPase"/>
</dbReference>
<dbReference type="GO" id="GO:0005524">
    <property type="term" value="F:ATP binding"/>
    <property type="evidence" value="ECO:0007669"/>
    <property type="project" value="UniProtKB-UniRule"/>
</dbReference>
<dbReference type="GO" id="GO:0048476">
    <property type="term" value="C:Holliday junction resolvase complex"/>
    <property type="evidence" value="ECO:0007669"/>
    <property type="project" value="UniProtKB-UniRule"/>
</dbReference>
<dbReference type="Pfam" id="PF05491">
    <property type="entry name" value="WHD_RuvB"/>
    <property type="match status" value="1"/>
</dbReference>
<dbReference type="Pfam" id="PF05496">
    <property type="entry name" value="RuvB_N"/>
    <property type="match status" value="1"/>
</dbReference>
<dbReference type="Gene3D" id="1.10.8.60">
    <property type="match status" value="1"/>
</dbReference>
<dbReference type="GO" id="GO:0000400">
    <property type="term" value="F:four-way junction DNA binding"/>
    <property type="evidence" value="ECO:0007669"/>
    <property type="project" value="UniProtKB-UniRule"/>
</dbReference>
<sequence>MAIKSSKEKVEKVKERVISSKESEWDSLNELKLRPKLLEDYIGQDSIKKHLHIAIKSANIRKEPLEHILLYWPPGLGKTTLSLIISNEMRVNLKHTSGPAIEKQADIVSILTGISEWDILFIDEIHRLKPQIEEILYWAMEDYTIDIMVGSGTGATSIKMDIPKFTLVGATTKLSSLSSPLRDRFWNIFKLDFYNRDELGKIVKRSLKILWCEIKNNEICDIVAKKSRWTPRIVNRFVKIVRDYQTVGQDVESISGIENIFSALGIDSLGLDYLDRKILETLNSFSDKPIWLNTLSSIVWEEEDTIEDVIEPFLLKIWFIERTGRWRIITEIGKSHLETSYNFK</sequence>
<dbReference type="Gene3D" id="3.40.50.300">
    <property type="entry name" value="P-loop containing nucleotide triphosphate hydrolases"/>
    <property type="match status" value="1"/>
</dbReference>
<evidence type="ECO:0000259" key="10">
    <source>
        <dbReference type="SMART" id="SM00382"/>
    </source>
</evidence>
<keyword evidence="3 9" id="KW-0227">DNA damage</keyword>
<comment type="subunit">
    <text evidence="9">Homohexamer. Forms an RuvA(8)-RuvB(12)-Holliday junction (HJ) complex. HJ DNA is sandwiched between 2 RuvA tetramers; dsDNA enters through RuvA and exits via RuvB. An RuvB hexamer assembles on each DNA strand where it exits the tetramer. Each RuvB hexamer is contacted by two RuvA subunits (via domain III) on 2 adjacent RuvB subunits; this complex drives branch migration. In the full resolvosome a probable DNA-RuvA(4)-RuvB(12)-RuvC(2) complex forms which resolves the HJ.</text>
</comment>
<name>K2AWF3_9BACT</name>
<dbReference type="EMBL" id="AMFJ01021653">
    <property type="protein sequence ID" value="EKD66031.1"/>
    <property type="molecule type" value="Genomic_DNA"/>
</dbReference>
<evidence type="ECO:0000256" key="3">
    <source>
        <dbReference type="ARBA" id="ARBA00022763"/>
    </source>
</evidence>
<feature type="binding site" evidence="9">
    <location>
        <position position="194"/>
    </location>
    <ligand>
        <name>ATP</name>
        <dbReference type="ChEBI" id="CHEBI:30616"/>
    </ligand>
</feature>
<feature type="region of interest" description="Large ATPase domain (RuvB-L)" evidence="9">
    <location>
        <begin position="14"/>
        <end position="194"/>
    </location>
</feature>
<keyword evidence="4 9" id="KW-0378">Hydrolase</keyword>
<gene>
    <name evidence="9" type="primary">ruvB</name>
    <name evidence="11" type="ORF">ACD_49C00067G0017</name>
</gene>
<reference evidence="11" key="1">
    <citation type="journal article" date="2012" name="Science">
        <title>Fermentation, hydrogen, and sulfur metabolism in multiple uncultivated bacterial phyla.</title>
        <authorList>
            <person name="Wrighton K.C."/>
            <person name="Thomas B.C."/>
            <person name="Sharon I."/>
            <person name="Miller C.S."/>
            <person name="Castelle C.J."/>
            <person name="VerBerkmoes N.C."/>
            <person name="Wilkins M.J."/>
            <person name="Hettich R.L."/>
            <person name="Lipton M.S."/>
            <person name="Williams K.H."/>
            <person name="Long P.E."/>
            <person name="Banfield J.F."/>
        </authorList>
    </citation>
    <scope>NUCLEOTIDE SEQUENCE [LARGE SCALE GENOMIC DNA]</scope>
</reference>
<feature type="binding site" evidence="9">
    <location>
        <begin position="141"/>
        <end position="143"/>
    </location>
    <ligand>
        <name>ATP</name>
        <dbReference type="ChEBI" id="CHEBI:30616"/>
    </ligand>
</feature>
<feature type="binding site" evidence="9">
    <location>
        <position position="232"/>
    </location>
    <ligand>
        <name>ATP</name>
        <dbReference type="ChEBI" id="CHEBI:30616"/>
    </ligand>
</feature>
<feature type="binding site" evidence="9">
    <location>
        <position position="34"/>
    </location>
    <ligand>
        <name>ATP</name>
        <dbReference type="ChEBI" id="CHEBI:30616"/>
    </ligand>
</feature>
<dbReference type="InterPro" id="IPR041445">
    <property type="entry name" value="AAA_lid_4"/>
</dbReference>
<comment type="subcellular location">
    <subcellularLocation>
        <location evidence="9">Cytoplasm</location>
    </subcellularLocation>
</comment>
<evidence type="ECO:0000256" key="1">
    <source>
        <dbReference type="ARBA" id="ARBA00022490"/>
    </source>
</evidence>
<dbReference type="InterPro" id="IPR008823">
    <property type="entry name" value="RuvB_wg_C"/>
</dbReference>
<dbReference type="GO" id="GO:0005737">
    <property type="term" value="C:cytoplasm"/>
    <property type="evidence" value="ECO:0007669"/>
    <property type="project" value="UniProtKB-SubCell"/>
</dbReference>
<dbReference type="PANTHER" id="PTHR42848">
    <property type="match status" value="1"/>
</dbReference>
<feature type="binding site" evidence="9">
    <location>
        <position position="327"/>
    </location>
    <ligand>
        <name>DNA</name>
        <dbReference type="ChEBI" id="CHEBI:16991"/>
    </ligand>
</feature>
<dbReference type="InterPro" id="IPR027417">
    <property type="entry name" value="P-loop_NTPase"/>
</dbReference>
<comment type="catalytic activity">
    <reaction evidence="9">
        <text>ATP + H2O = ADP + phosphate + H(+)</text>
        <dbReference type="Rhea" id="RHEA:13065"/>
        <dbReference type="ChEBI" id="CHEBI:15377"/>
        <dbReference type="ChEBI" id="CHEBI:15378"/>
        <dbReference type="ChEBI" id="CHEBI:30616"/>
        <dbReference type="ChEBI" id="CHEBI:43474"/>
        <dbReference type="ChEBI" id="CHEBI:456216"/>
    </reaction>
</comment>
<organism evidence="11">
    <name type="scientific">uncultured bacterium</name>
    <name type="common">gcode 4</name>
    <dbReference type="NCBI Taxonomy" id="1234023"/>
    <lineage>
        <taxon>Bacteria</taxon>
        <taxon>environmental samples</taxon>
    </lineage>
</organism>
<feature type="binding site" evidence="9">
    <location>
        <position position="79"/>
    </location>
    <ligand>
        <name>Mg(2+)</name>
        <dbReference type="ChEBI" id="CHEBI:18420"/>
    </ligand>
</feature>
<feature type="binding site" evidence="9">
    <location>
        <position position="322"/>
    </location>
    <ligand>
        <name>DNA</name>
        <dbReference type="ChEBI" id="CHEBI:16991"/>
    </ligand>
</feature>
<comment type="similarity">
    <text evidence="9">Belongs to the RuvB family.</text>
</comment>
<protein>
    <recommendedName>
        <fullName evidence="9">Holliday junction branch migration complex subunit RuvB</fullName>
        <ecNumber evidence="9">3.6.4.-</ecNumber>
    </recommendedName>
</protein>